<reference evidence="1" key="1">
    <citation type="submission" date="2022-06" db="EMBL/GenBank/DDBJ databases">
        <title>Uncovering the hologenomic basis of an extraordinary plant invasion.</title>
        <authorList>
            <person name="Bieker V.C."/>
            <person name="Martin M.D."/>
            <person name="Gilbert T."/>
            <person name="Hodgins K."/>
            <person name="Battlay P."/>
            <person name="Petersen B."/>
            <person name="Wilson J."/>
        </authorList>
    </citation>
    <scope>NUCLEOTIDE SEQUENCE</scope>
    <source>
        <strain evidence="1">AA19_3_7</strain>
        <tissue evidence="1">Leaf</tissue>
    </source>
</reference>
<keyword evidence="2" id="KW-1185">Reference proteome</keyword>
<name>A0AAD5BRN3_AMBAR</name>
<dbReference type="InterPro" id="IPR045283">
    <property type="entry name" value="AT3G44326-like"/>
</dbReference>
<comment type="caution">
    <text evidence="1">The sequence shown here is derived from an EMBL/GenBank/DDBJ whole genome shotgun (WGS) entry which is preliminary data.</text>
</comment>
<proteinExistence type="predicted"/>
<protein>
    <recommendedName>
        <fullName evidence="3">F-box protein</fullName>
    </recommendedName>
</protein>
<evidence type="ECO:0008006" key="3">
    <source>
        <dbReference type="Google" id="ProtNLM"/>
    </source>
</evidence>
<feature type="non-terminal residue" evidence="1">
    <location>
        <position position="223"/>
    </location>
</feature>
<dbReference type="PANTHER" id="PTHR33736">
    <property type="entry name" value="F-BOX PROTEIN-RELATED"/>
    <property type="match status" value="1"/>
</dbReference>
<sequence length="223" mass="25626">IKKRLCNHDYNVTPSCGLISAVDIYHRNKLIFTKTKETETKSSWFQCSPFRIDLLDPKDVVPTEIPHPKEDSMCTALIDDITLSWILIDQASKRVVNLSSHRPVSVQRHWLTSDVQIRFASVVAGGNQATTLVQCGIVMNCGRSDGGEMQIRELSMKVEDMDGKHLNGKDSLVILQRTMEGKRGNGLRREKEARNRYRKFEEMKRARRERKLRILISKMNVKT</sequence>
<gene>
    <name evidence="1" type="ORF">M8C21_015079</name>
</gene>
<dbReference type="EMBL" id="JAMZMK010011237">
    <property type="protein sequence ID" value="KAI7728312.1"/>
    <property type="molecule type" value="Genomic_DNA"/>
</dbReference>
<evidence type="ECO:0000313" key="2">
    <source>
        <dbReference type="Proteomes" id="UP001206925"/>
    </source>
</evidence>
<dbReference type="Proteomes" id="UP001206925">
    <property type="component" value="Unassembled WGS sequence"/>
</dbReference>
<organism evidence="1 2">
    <name type="scientific">Ambrosia artemisiifolia</name>
    <name type="common">Common ragweed</name>
    <dbReference type="NCBI Taxonomy" id="4212"/>
    <lineage>
        <taxon>Eukaryota</taxon>
        <taxon>Viridiplantae</taxon>
        <taxon>Streptophyta</taxon>
        <taxon>Embryophyta</taxon>
        <taxon>Tracheophyta</taxon>
        <taxon>Spermatophyta</taxon>
        <taxon>Magnoliopsida</taxon>
        <taxon>eudicotyledons</taxon>
        <taxon>Gunneridae</taxon>
        <taxon>Pentapetalae</taxon>
        <taxon>asterids</taxon>
        <taxon>campanulids</taxon>
        <taxon>Asterales</taxon>
        <taxon>Asteraceae</taxon>
        <taxon>Asteroideae</taxon>
        <taxon>Heliantheae alliance</taxon>
        <taxon>Heliantheae</taxon>
        <taxon>Ambrosia</taxon>
    </lineage>
</organism>
<dbReference type="AlphaFoldDB" id="A0AAD5BRN3"/>
<evidence type="ECO:0000313" key="1">
    <source>
        <dbReference type="EMBL" id="KAI7728312.1"/>
    </source>
</evidence>
<accession>A0AAD5BRN3</accession>
<dbReference type="PANTHER" id="PTHR33736:SF13">
    <property type="entry name" value="OS11G0155100 PROTEIN"/>
    <property type="match status" value="1"/>
</dbReference>